<dbReference type="Pfam" id="PF13400">
    <property type="entry name" value="Tad"/>
    <property type="match status" value="1"/>
</dbReference>
<dbReference type="PROSITE" id="PS51257">
    <property type="entry name" value="PROKAR_LIPOPROTEIN"/>
    <property type="match status" value="1"/>
</dbReference>
<feature type="transmembrane region" description="Helical" evidence="1">
    <location>
        <begin position="12"/>
        <end position="31"/>
    </location>
</feature>
<accession>K2MS88</accession>
<dbReference type="STRING" id="391937.NA2_03122"/>
<keyword evidence="1" id="KW-0472">Membrane</keyword>
<dbReference type="InterPro" id="IPR028087">
    <property type="entry name" value="Tad_N"/>
</dbReference>
<dbReference type="PATRIC" id="fig|391937.3.peg.647"/>
<sequence>MRGLTRDRNGNVATLFALILPVMIGCLALGVDYGNLTLQQRKLQKTADLASIVAASDIKNAEAAVSQFFSLNNEQIAVETPDGLLLDGHYLPQENYIEQAKRGIARLVRGRYFPDPAVASNLRFVEMTTAPDAAKVTIRKEGVLYFGSLFSDPPPIGVVGTASAEKLAGFSIGSRLASLDGGILNGILGQMLGTTVSLKAMDYEALLDADVNVLSFVNTLATRLSLTGLTYKEILQTDLTMPQLLSAMRLTSGVPGTVQAVLRTLESLTSKTSSTFKLEQLLNLDPKGPLTVATGAPWDMKIGALEMITAAAALSNGGHQIEIGSGINLLGLGAVKLSLAIGEPPVGTPPHALAPIGTAVRTAQTRLKLDVEINGLQLLAGTKIHLPLYVEVAHAEARIADIQCSAASTTSGTVAIDAVPGVLEIAIGDVDPSVLSNFSDEARVTKAQLVNAAGLVKISGKAHVETKNLQMSRLTFSGSDISQRRIKSVSTKDILGSTTATLLQNLDLDVRVLTLSLGLEPLLKAALAATLSSVAQPIDTLLYNVLALVGVKVGEADIRVTGVNCERPVLVQ</sequence>
<dbReference type="Pfam" id="PF09977">
    <property type="entry name" value="Tad_C"/>
    <property type="match status" value="1"/>
</dbReference>
<evidence type="ECO:0008006" key="6">
    <source>
        <dbReference type="Google" id="ProtNLM"/>
    </source>
</evidence>
<keyword evidence="1" id="KW-0812">Transmembrane</keyword>
<reference evidence="4 5" key="1">
    <citation type="journal article" date="2012" name="J. Bacteriol.">
        <title>Genome Sequence of Nitratireductor pacificus Type Strain pht-3B.</title>
        <authorList>
            <person name="Lai Q."/>
            <person name="Li G."/>
            <person name="Shao Z."/>
        </authorList>
    </citation>
    <scope>NUCLEOTIDE SEQUENCE [LARGE SCALE GENOMIC DNA]</scope>
    <source>
        <strain evidence="5">pht-3B</strain>
    </source>
</reference>
<evidence type="ECO:0000259" key="2">
    <source>
        <dbReference type="Pfam" id="PF09977"/>
    </source>
</evidence>
<feature type="domain" description="DUF2134" evidence="2">
    <location>
        <begin position="59"/>
        <end position="162"/>
    </location>
</feature>
<protein>
    <recommendedName>
        <fullName evidence="6">DUF2134 domain-containing protein</fullName>
    </recommendedName>
</protein>
<comment type="caution">
    <text evidence="4">The sequence shown here is derived from an EMBL/GenBank/DDBJ whole genome shotgun (WGS) entry which is preliminary data.</text>
</comment>
<evidence type="ECO:0000313" key="5">
    <source>
        <dbReference type="Proteomes" id="UP000006786"/>
    </source>
</evidence>
<dbReference type="eggNOG" id="COG4655">
    <property type="taxonomic scope" value="Bacteria"/>
</dbReference>
<dbReference type="Proteomes" id="UP000006786">
    <property type="component" value="Unassembled WGS sequence"/>
</dbReference>
<evidence type="ECO:0000256" key="1">
    <source>
        <dbReference type="SAM" id="Phobius"/>
    </source>
</evidence>
<dbReference type="EMBL" id="AMRM01000003">
    <property type="protein sequence ID" value="EKF20212.1"/>
    <property type="molecule type" value="Genomic_DNA"/>
</dbReference>
<gene>
    <name evidence="4" type="ORF">NA2_03122</name>
</gene>
<dbReference type="InterPro" id="IPR018705">
    <property type="entry name" value="DUF2134_membrane"/>
</dbReference>
<keyword evidence="5" id="KW-1185">Reference proteome</keyword>
<evidence type="ECO:0000259" key="3">
    <source>
        <dbReference type="Pfam" id="PF13400"/>
    </source>
</evidence>
<name>K2MS88_9HYPH</name>
<evidence type="ECO:0000313" key="4">
    <source>
        <dbReference type="EMBL" id="EKF20212.1"/>
    </source>
</evidence>
<proteinExistence type="predicted"/>
<dbReference type="AlphaFoldDB" id="K2MS88"/>
<keyword evidence="1" id="KW-1133">Transmembrane helix</keyword>
<feature type="domain" description="Putative Flp pilus-assembly TadG-like N-terminal" evidence="3">
    <location>
        <begin position="10"/>
        <end position="57"/>
    </location>
</feature>
<organism evidence="4 5">
    <name type="scientific">Nitratireductor pacificus pht-3B</name>
    <dbReference type="NCBI Taxonomy" id="391937"/>
    <lineage>
        <taxon>Bacteria</taxon>
        <taxon>Pseudomonadati</taxon>
        <taxon>Pseudomonadota</taxon>
        <taxon>Alphaproteobacteria</taxon>
        <taxon>Hyphomicrobiales</taxon>
        <taxon>Phyllobacteriaceae</taxon>
        <taxon>Nitratireductor</taxon>
    </lineage>
</organism>